<reference evidence="5" key="1">
    <citation type="submission" date="2021-01" db="EMBL/GenBank/DDBJ databases">
        <authorList>
            <person name="Corre E."/>
            <person name="Pelletier E."/>
            <person name="Niang G."/>
            <person name="Scheremetjew M."/>
            <person name="Finn R."/>
            <person name="Kale V."/>
            <person name="Holt S."/>
            <person name="Cochrane G."/>
            <person name="Meng A."/>
            <person name="Brown T."/>
            <person name="Cohen L."/>
        </authorList>
    </citation>
    <scope>NUCLEOTIDE SEQUENCE</scope>
    <source>
        <strain evidence="5">NIES-2562</strain>
    </source>
</reference>
<accession>A0A7S3FZU9</accession>
<keyword evidence="2" id="KW-0067">ATP-binding</keyword>
<dbReference type="EMBL" id="HBIB01004930">
    <property type="protein sequence ID" value="CAE0240762.1"/>
    <property type="molecule type" value="Transcribed_RNA"/>
</dbReference>
<keyword evidence="2" id="KW-0547">Nucleotide-binding</keyword>
<name>A0A7S3FZU9_9EUKA</name>
<proteinExistence type="predicted"/>
<feature type="region of interest" description="Disordered" evidence="3">
    <location>
        <begin position="655"/>
        <end position="694"/>
    </location>
</feature>
<dbReference type="SUPFAM" id="SSF52540">
    <property type="entry name" value="P-loop containing nucleoside triphosphate hydrolases"/>
    <property type="match status" value="1"/>
</dbReference>
<dbReference type="SMART" id="SM00490">
    <property type="entry name" value="HELICc"/>
    <property type="match status" value="1"/>
</dbReference>
<evidence type="ECO:0000256" key="1">
    <source>
        <dbReference type="ARBA" id="ARBA00022801"/>
    </source>
</evidence>
<dbReference type="InterPro" id="IPR027417">
    <property type="entry name" value="P-loop_NTPase"/>
</dbReference>
<gene>
    <name evidence="5" type="ORF">PBIL07802_LOCUS2922</name>
</gene>
<feature type="compositionally biased region" description="Acidic residues" evidence="3">
    <location>
        <begin position="681"/>
        <end position="694"/>
    </location>
</feature>
<keyword evidence="1" id="KW-0378">Hydrolase</keyword>
<feature type="compositionally biased region" description="Acidic residues" evidence="3">
    <location>
        <begin position="614"/>
        <end position="638"/>
    </location>
</feature>
<dbReference type="PROSITE" id="PS51194">
    <property type="entry name" value="HELICASE_CTER"/>
    <property type="match status" value="1"/>
</dbReference>
<keyword evidence="2" id="KW-0347">Helicase</keyword>
<organism evidence="5">
    <name type="scientific">Palpitomonas bilix</name>
    <dbReference type="NCBI Taxonomy" id="652834"/>
    <lineage>
        <taxon>Eukaryota</taxon>
        <taxon>Eukaryota incertae sedis</taxon>
    </lineage>
</organism>
<evidence type="ECO:0000256" key="2">
    <source>
        <dbReference type="ARBA" id="ARBA00022806"/>
    </source>
</evidence>
<feature type="region of interest" description="Disordered" evidence="3">
    <location>
        <begin position="605"/>
        <end position="639"/>
    </location>
</feature>
<dbReference type="GO" id="GO:0016787">
    <property type="term" value="F:hydrolase activity"/>
    <property type="evidence" value="ECO:0007669"/>
    <property type="project" value="UniProtKB-KW"/>
</dbReference>
<feature type="compositionally biased region" description="Basic and acidic residues" evidence="3">
    <location>
        <begin position="659"/>
        <end position="680"/>
    </location>
</feature>
<evidence type="ECO:0000313" key="5">
    <source>
        <dbReference type="EMBL" id="CAE0240762.1"/>
    </source>
</evidence>
<dbReference type="PANTHER" id="PTHR44533">
    <property type="entry name" value="DEAD/H RNA HELICASE, PUTATIVE-RELATED"/>
    <property type="match status" value="1"/>
</dbReference>
<protein>
    <recommendedName>
        <fullName evidence="4">Helicase C-terminal domain-containing protein</fullName>
    </recommendedName>
</protein>
<dbReference type="AlphaFoldDB" id="A0A7S3FZU9"/>
<evidence type="ECO:0000256" key="3">
    <source>
        <dbReference type="SAM" id="MobiDB-lite"/>
    </source>
</evidence>
<dbReference type="InterPro" id="IPR052431">
    <property type="entry name" value="SKI2_subfamily_helicases"/>
</dbReference>
<dbReference type="GO" id="GO:0005737">
    <property type="term" value="C:cytoplasm"/>
    <property type="evidence" value="ECO:0007669"/>
    <property type="project" value="TreeGrafter"/>
</dbReference>
<sequence length="857" mass="96735">MEDSSKPSLFQLIMSDIVMKHKEAFCQPSKLSMEGASELCVSFRHDLFGRDTVLEMVHYEGMEHDRMSRQQQRERSYLVHALDGKLRYFMSTLLCPSSLQHAATFLTSIVVNVSAGWKMFSSEEKLKDRREGKQPYQMSELPRLLQSLERNELFPSIIFKLQREKIISMVDIVLKSGISYIDRVDEEKQNHIRRVAAELRGGGRERGGEVPMNLVIALERGIAAHFSTLSPIYLKKVEELARVGALSVMFSTSTLAMGMHLPCRSVVFSGVSSYLNPMIFAQCIGRCGRRGLDERGVVIFYDLSMVIVETLLQSKQPAAFGHFPLSISLCLRLHQMEADGKDEKGNRQGAQALLDTAMTLLSNPFCALKLREKRRALLPPTYAPNVHTWSDTYTPLVETETDKGQAKHSGEVQKGAGTGRASMLFLDQVHRERTILFNRCFFQYSSEMLAREGMLSLSCTPMGLAGIASHLYYMEPSNFIFAHLLSTSTLHQCMEERGGMQGRGVSEGGDEDDSFFSYLPSERLLIILCYLIEPMPAREENCAPALPAFVEENILSFENTLSPAFDALVAAYAKTLCLDEEEGLPYSGNIFASFPCEAQQATSKVVDKGANHGEEEEDYDEVETEEEEEGETEEEEEEKVMPSAANMFALLAFQNGDETEGKRRKERKERKPEAFVRGAEEEASEEGENEEEDVKEQEICEGDGAHVRAFSPYLVEALRSSRAETVVRSQFTPFHEKGDFFSSKMERTLCSRDEVDITTSLAPKKVYHKRLNPYIWEFFQTSSFKEAKRHDKEAVKKIESMERALRAIKSSLSHIESRKTDKVVAAVVELAEEFKSRLEAAKADMRRGYLSEVPTSD</sequence>
<dbReference type="GO" id="GO:0004386">
    <property type="term" value="F:helicase activity"/>
    <property type="evidence" value="ECO:0007669"/>
    <property type="project" value="UniProtKB-KW"/>
</dbReference>
<dbReference type="InterPro" id="IPR001650">
    <property type="entry name" value="Helicase_C-like"/>
</dbReference>
<feature type="domain" description="Helicase C-terminal" evidence="4">
    <location>
        <begin position="162"/>
        <end position="331"/>
    </location>
</feature>
<evidence type="ECO:0000259" key="4">
    <source>
        <dbReference type="PROSITE" id="PS51194"/>
    </source>
</evidence>
<dbReference type="PANTHER" id="PTHR44533:SF4">
    <property type="entry name" value="DEAD_H RNA HELICASE, PUTATIVE-RELATED"/>
    <property type="match status" value="1"/>
</dbReference>
<dbReference type="Gene3D" id="3.40.50.300">
    <property type="entry name" value="P-loop containing nucleotide triphosphate hydrolases"/>
    <property type="match status" value="1"/>
</dbReference>